<organism evidence="2">
    <name type="scientific">Acromyrmex echinatior</name>
    <name type="common">Panamanian leafcutter ant</name>
    <name type="synonym">Acromyrmex octospinosus echinatior</name>
    <dbReference type="NCBI Taxonomy" id="103372"/>
    <lineage>
        <taxon>Eukaryota</taxon>
        <taxon>Metazoa</taxon>
        <taxon>Ecdysozoa</taxon>
        <taxon>Arthropoda</taxon>
        <taxon>Hexapoda</taxon>
        <taxon>Insecta</taxon>
        <taxon>Pterygota</taxon>
        <taxon>Neoptera</taxon>
        <taxon>Endopterygota</taxon>
        <taxon>Hymenoptera</taxon>
        <taxon>Apocrita</taxon>
        <taxon>Aculeata</taxon>
        <taxon>Formicoidea</taxon>
        <taxon>Formicidae</taxon>
        <taxon>Myrmicinae</taxon>
        <taxon>Acromyrmex</taxon>
    </lineage>
</organism>
<dbReference type="OrthoDB" id="7695519at2759"/>
<dbReference type="Proteomes" id="UP000007755">
    <property type="component" value="Unassembled WGS sequence"/>
</dbReference>
<evidence type="ECO:0000313" key="2">
    <source>
        <dbReference type="Proteomes" id="UP000007755"/>
    </source>
</evidence>
<keyword evidence="2" id="KW-1185">Reference proteome</keyword>
<reference evidence="1" key="1">
    <citation type="submission" date="2011-02" db="EMBL/GenBank/DDBJ databases">
        <title>The genome of the leaf-cutting ant Acromyrmex echinatior suggests key adaptations to social evolution and fungus farming.</title>
        <authorList>
            <person name="Nygaard S."/>
            <person name="Zhang G."/>
        </authorList>
    </citation>
    <scope>NUCLEOTIDE SEQUENCE</scope>
</reference>
<proteinExistence type="predicted"/>
<name>F4WUZ7_ACREC</name>
<dbReference type="InParanoid" id="F4WUZ7"/>
<sequence length="264" mass="29433">MNETGDVCEHEFLDKLCRQIIRHGYQHKSRSICDYDALPSNFENFRMPLKIAINCLHSKIRIKVIEEYDAKKAAALNPVQGAMIADKKKPSCGKIILNPSILSDFCGVNSSGVFAEVTLCFEDEVFKAVKPIYEELSSDDLLSRCLGGYIQNNNESFNSVLWSIAPKGVHSSKAIIDIVANIAVCNFNDGLKSVLEIMQVLNLTIGNTCYNFCIKTDERRIRAAERAMTAEAKAARRLDISNKKVKDDEDFNLEGQLYGPGIAD</sequence>
<gene>
    <name evidence="1" type="ORF">G5I_09729</name>
</gene>
<dbReference type="AlphaFoldDB" id="F4WUZ7"/>
<protein>
    <submittedName>
        <fullName evidence="1">Uncharacterized protein</fullName>
    </submittedName>
</protein>
<evidence type="ECO:0000313" key="1">
    <source>
        <dbReference type="EMBL" id="EGI61980.1"/>
    </source>
</evidence>
<accession>F4WUZ7</accession>
<dbReference type="EMBL" id="GL888381">
    <property type="protein sequence ID" value="EGI61980.1"/>
    <property type="molecule type" value="Genomic_DNA"/>
</dbReference>